<dbReference type="InterPro" id="IPR004045">
    <property type="entry name" value="Glutathione_S-Trfase_N"/>
</dbReference>
<dbReference type="PROSITE" id="PS50405">
    <property type="entry name" value="GST_CTER"/>
    <property type="match status" value="1"/>
</dbReference>
<feature type="domain" description="GST N-terminal" evidence="2">
    <location>
        <begin position="4"/>
        <end position="83"/>
    </location>
</feature>
<evidence type="ECO:0000259" key="2">
    <source>
        <dbReference type="PROSITE" id="PS50404"/>
    </source>
</evidence>
<dbReference type="SUPFAM" id="SSF52833">
    <property type="entry name" value="Thioredoxin-like"/>
    <property type="match status" value="1"/>
</dbReference>
<dbReference type="EMBL" id="JAGPXD010000002">
    <property type="protein sequence ID" value="KAH7368861.1"/>
    <property type="molecule type" value="Genomic_DNA"/>
</dbReference>
<evidence type="ECO:0000259" key="3">
    <source>
        <dbReference type="PROSITE" id="PS50405"/>
    </source>
</evidence>
<comment type="caution">
    <text evidence="4">The sequence shown here is derived from an EMBL/GenBank/DDBJ whole genome shotgun (WGS) entry which is preliminary data.</text>
</comment>
<dbReference type="InterPro" id="IPR040079">
    <property type="entry name" value="Glutathione_S-Trfase"/>
</dbReference>
<dbReference type="InterPro" id="IPR010987">
    <property type="entry name" value="Glutathione-S-Trfase_C-like"/>
</dbReference>
<name>A0A8K0TNJ4_9PEZI</name>
<proteinExistence type="inferred from homology"/>
<dbReference type="Gene3D" id="1.20.1050.10">
    <property type="match status" value="1"/>
</dbReference>
<comment type="similarity">
    <text evidence="1">Belongs to the GST superfamily.</text>
</comment>
<evidence type="ECO:0000256" key="1">
    <source>
        <dbReference type="ARBA" id="ARBA00007409"/>
    </source>
</evidence>
<dbReference type="GO" id="GO:0005737">
    <property type="term" value="C:cytoplasm"/>
    <property type="evidence" value="ECO:0007669"/>
    <property type="project" value="TreeGrafter"/>
</dbReference>
<dbReference type="Proteomes" id="UP000813385">
    <property type="component" value="Unassembled WGS sequence"/>
</dbReference>
<feature type="domain" description="GST C-terminal" evidence="3">
    <location>
        <begin position="92"/>
        <end position="230"/>
    </location>
</feature>
<keyword evidence="5" id="KW-1185">Reference proteome</keyword>
<reference evidence="4" key="1">
    <citation type="journal article" date="2021" name="Nat. Commun.">
        <title>Genetic determinants of endophytism in the Arabidopsis root mycobiome.</title>
        <authorList>
            <person name="Mesny F."/>
            <person name="Miyauchi S."/>
            <person name="Thiergart T."/>
            <person name="Pickel B."/>
            <person name="Atanasova L."/>
            <person name="Karlsson M."/>
            <person name="Huettel B."/>
            <person name="Barry K.W."/>
            <person name="Haridas S."/>
            <person name="Chen C."/>
            <person name="Bauer D."/>
            <person name="Andreopoulos W."/>
            <person name="Pangilinan J."/>
            <person name="LaButti K."/>
            <person name="Riley R."/>
            <person name="Lipzen A."/>
            <person name="Clum A."/>
            <person name="Drula E."/>
            <person name="Henrissat B."/>
            <person name="Kohler A."/>
            <person name="Grigoriev I.V."/>
            <person name="Martin F.M."/>
            <person name="Hacquard S."/>
        </authorList>
    </citation>
    <scope>NUCLEOTIDE SEQUENCE</scope>
    <source>
        <strain evidence="4">MPI-CAGE-AT-0016</strain>
    </source>
</reference>
<dbReference type="SFLD" id="SFLDG00358">
    <property type="entry name" value="Main_(cytGST)"/>
    <property type="match status" value="1"/>
</dbReference>
<evidence type="ECO:0000313" key="5">
    <source>
        <dbReference type="Proteomes" id="UP000813385"/>
    </source>
</evidence>
<dbReference type="CDD" id="cd00570">
    <property type="entry name" value="GST_N_family"/>
    <property type="match status" value="1"/>
</dbReference>
<dbReference type="OrthoDB" id="202840at2759"/>
<gene>
    <name evidence="4" type="ORF">B0T11DRAFT_67899</name>
</gene>
<dbReference type="InterPro" id="IPR036249">
    <property type="entry name" value="Thioredoxin-like_sf"/>
</dbReference>
<organism evidence="4 5">
    <name type="scientific">Plectosphaerella cucumerina</name>
    <dbReference type="NCBI Taxonomy" id="40658"/>
    <lineage>
        <taxon>Eukaryota</taxon>
        <taxon>Fungi</taxon>
        <taxon>Dikarya</taxon>
        <taxon>Ascomycota</taxon>
        <taxon>Pezizomycotina</taxon>
        <taxon>Sordariomycetes</taxon>
        <taxon>Hypocreomycetidae</taxon>
        <taxon>Glomerellales</taxon>
        <taxon>Plectosphaerellaceae</taxon>
        <taxon>Plectosphaerella</taxon>
    </lineage>
</organism>
<dbReference type="PANTHER" id="PTHR43968:SF8">
    <property type="entry name" value="S-TRANSFERASE, PUTATIVE (AFU_ORTHOLOGUE AFUA_2G00590)-RELATED"/>
    <property type="match status" value="1"/>
</dbReference>
<dbReference type="PANTHER" id="PTHR43968">
    <property type="match status" value="1"/>
</dbReference>
<dbReference type="Gene3D" id="3.40.30.10">
    <property type="entry name" value="Glutaredoxin"/>
    <property type="match status" value="1"/>
</dbReference>
<dbReference type="PROSITE" id="PS50404">
    <property type="entry name" value="GST_NTER"/>
    <property type="match status" value="1"/>
</dbReference>
<sequence>MATPEIILYTNHACPWAHRAHIALAELGLLFKEEIIDLSVPRTPEYLKVNPRGLVPSLSYNGQILTESGIVSQFLADAHPSHLSPNSGTAEDALKRARIAFFVDAFTSKVQSIAYKIFSVKADEEVAALGTAQVEAIVKELEPLLVDAGPFFGGSEKLTLAEVLTGSFVLRLYSAANFGVTPKSIVTDLETQAPNFSRWAEAVRAHPSVNGIYDEAKWVETYKARIAKARAA</sequence>
<dbReference type="AlphaFoldDB" id="A0A8K0TNJ4"/>
<dbReference type="Pfam" id="PF13409">
    <property type="entry name" value="GST_N_2"/>
    <property type="match status" value="1"/>
</dbReference>
<dbReference type="SUPFAM" id="SSF47616">
    <property type="entry name" value="GST C-terminal domain-like"/>
    <property type="match status" value="1"/>
</dbReference>
<dbReference type="SFLD" id="SFLDS00019">
    <property type="entry name" value="Glutathione_Transferase_(cytos"/>
    <property type="match status" value="1"/>
</dbReference>
<accession>A0A8K0TNJ4</accession>
<evidence type="ECO:0000313" key="4">
    <source>
        <dbReference type="EMBL" id="KAH7368861.1"/>
    </source>
</evidence>
<dbReference type="InterPro" id="IPR036282">
    <property type="entry name" value="Glutathione-S-Trfase_C_sf"/>
</dbReference>
<protein>
    <submittedName>
        <fullName evidence="4">Thioredoxin-like protein</fullName>
    </submittedName>
</protein>
<dbReference type="InterPro" id="IPR050983">
    <property type="entry name" value="GST_Omega/HSP26"/>
</dbReference>